<evidence type="ECO:0000313" key="2">
    <source>
        <dbReference type="Proteomes" id="UP000001202"/>
    </source>
</evidence>
<name>A0A0H3BLH7_TREPS</name>
<dbReference type="KEGG" id="tpp:TPASS_0874"/>
<dbReference type="AlphaFoldDB" id="A0A0H3BLH7"/>
<sequence>MKFDGLIRNLDHITRKDTYLYYREEFSAVACYSLFGRIHSGRVEFSVETTPVGEKSVQVKLVDAIDYPLLPLVQALKRVVRLLIEKNQLPR</sequence>
<dbReference type="GeneID" id="93876628"/>
<proteinExistence type="predicted"/>
<dbReference type="Proteomes" id="UP000001202">
    <property type="component" value="Chromosome"/>
</dbReference>
<reference evidence="1 2" key="1">
    <citation type="journal article" date="2008" name="BMC Microbiol.">
        <title>Complete genome sequence of Treponema pallidum ssp. pallidum strain SS14 determined with oligonucleotide arrays.</title>
        <authorList>
            <person name="Matejkova P."/>
            <person name="Strouhal M."/>
            <person name="Smajs D."/>
            <person name="Norris S.J."/>
            <person name="Palzkill T."/>
            <person name="Petrosino J.F."/>
            <person name="Sodergren E."/>
            <person name="Norton J.E."/>
            <person name="Singh J."/>
            <person name="Richmond T.A."/>
            <person name="Molla M.N."/>
            <person name="Albert T.J."/>
            <person name="Weinstock G.M."/>
        </authorList>
    </citation>
    <scope>NUCLEOTIDE SEQUENCE [LARGE SCALE GENOMIC DNA]</scope>
    <source>
        <strain evidence="1 2">SS14</strain>
    </source>
</reference>
<protein>
    <submittedName>
        <fullName evidence="1">Uncharacterized protein</fullName>
    </submittedName>
</protein>
<accession>A0A0H3BLH7</accession>
<dbReference type="PATRIC" id="fig|455434.6.peg.861"/>
<dbReference type="RefSeq" id="WP_010882317.1">
    <property type="nucleotide sequence ID" value="NC_010741.1"/>
</dbReference>
<organism evidence="1 2">
    <name type="scientific">Treponema pallidum subsp. pallidum (strain SS14)</name>
    <dbReference type="NCBI Taxonomy" id="455434"/>
    <lineage>
        <taxon>Bacteria</taxon>
        <taxon>Pseudomonadati</taxon>
        <taxon>Spirochaetota</taxon>
        <taxon>Spirochaetia</taxon>
        <taxon>Spirochaetales</taxon>
        <taxon>Treponemataceae</taxon>
        <taxon>Treponema</taxon>
    </lineage>
</organism>
<evidence type="ECO:0000313" key="1">
    <source>
        <dbReference type="EMBL" id="ACD71290.1"/>
    </source>
</evidence>
<gene>
    <name evidence="1" type="ordered locus">TPASS_0874</name>
</gene>
<dbReference type="EMBL" id="CP000805">
    <property type="protein sequence ID" value="ACD71290.1"/>
    <property type="molecule type" value="Genomic_DNA"/>
</dbReference>